<dbReference type="InterPro" id="IPR011260">
    <property type="entry name" value="RNAP_asu_C"/>
</dbReference>
<dbReference type="FunFam" id="2.170.120.12:FF:000001">
    <property type="entry name" value="DNA-directed RNA polymerase subunit alpha"/>
    <property type="match status" value="1"/>
</dbReference>
<comment type="caution">
    <text evidence="13">The sequence shown here is derived from an EMBL/GenBank/DDBJ whole genome shotgun (WGS) entry which is preliminary data.</text>
</comment>
<dbReference type="CDD" id="cd06928">
    <property type="entry name" value="RNAP_alpha_NTD"/>
    <property type="match status" value="1"/>
</dbReference>
<gene>
    <name evidence="11" type="primary">rpoA</name>
    <name evidence="13" type="ORF">UY61_C0008G0004</name>
</gene>
<dbReference type="Proteomes" id="UP000034201">
    <property type="component" value="Unassembled WGS sequence"/>
</dbReference>
<dbReference type="InterPro" id="IPR036643">
    <property type="entry name" value="RNApol_insert_sf"/>
</dbReference>
<name>A0A0G1Z1Z3_9BACT</name>
<evidence type="ECO:0000256" key="9">
    <source>
        <dbReference type="ARBA" id="ARBA00033070"/>
    </source>
</evidence>
<dbReference type="GO" id="GO:0003899">
    <property type="term" value="F:DNA-directed RNA polymerase activity"/>
    <property type="evidence" value="ECO:0007669"/>
    <property type="project" value="UniProtKB-UniRule"/>
</dbReference>
<dbReference type="GO" id="GO:0003677">
    <property type="term" value="F:DNA binding"/>
    <property type="evidence" value="ECO:0007669"/>
    <property type="project" value="UniProtKB-UniRule"/>
</dbReference>
<sequence>MIPLPQSPRIVSDTGLKAVFEIEGLYPGYGHTIGNGLRRVLLSSLKGAAITSVKIEGIQHEFSTIDGVMEDVVEIILNVKQLRFRLYEEGPFVITLSAKGEKEVKGGDFKTPSQVELINKDHYLATLSSKKASLMIEATVESGLGYIPVEARSKEKVEVGTIALDAAFSPVRYVNYEVENMRVGDRTDYNKIRLTIETDGSMTPFEAFSEASKILEAQFHALCEGLVASDVLGGGQGDTSQKASGESGERAGADVLKMKVEDLRISSRIQNALREAGIKTVGGLSRKKESALRGIEGLGEKAIREIISALAELGIVLKE</sequence>
<evidence type="ECO:0000256" key="11">
    <source>
        <dbReference type="HAMAP-Rule" id="MF_00059"/>
    </source>
</evidence>
<dbReference type="Pfam" id="PF01193">
    <property type="entry name" value="RNA_pol_L"/>
    <property type="match status" value="1"/>
</dbReference>
<evidence type="ECO:0000256" key="3">
    <source>
        <dbReference type="ARBA" id="ARBA00015972"/>
    </source>
</evidence>
<feature type="region of interest" description="Alpha C-terminal domain (alpha-CTD)" evidence="11">
    <location>
        <begin position="253"/>
        <end position="319"/>
    </location>
</feature>
<dbReference type="SUPFAM" id="SSF56553">
    <property type="entry name" value="Insert subdomain of RNA polymerase alpha subunit"/>
    <property type="match status" value="1"/>
</dbReference>
<dbReference type="SUPFAM" id="SSF47789">
    <property type="entry name" value="C-terminal domain of RNA polymerase alpha subunit"/>
    <property type="match status" value="1"/>
</dbReference>
<dbReference type="Pfam" id="PF03118">
    <property type="entry name" value="RNA_pol_A_CTD"/>
    <property type="match status" value="1"/>
</dbReference>
<evidence type="ECO:0000256" key="5">
    <source>
        <dbReference type="ARBA" id="ARBA00022679"/>
    </source>
</evidence>
<dbReference type="InterPro" id="IPR011263">
    <property type="entry name" value="DNA-dir_RNA_pol_RpoA/D/Rpb3"/>
</dbReference>
<evidence type="ECO:0000259" key="12">
    <source>
        <dbReference type="SMART" id="SM00662"/>
    </source>
</evidence>
<evidence type="ECO:0000256" key="8">
    <source>
        <dbReference type="ARBA" id="ARBA00032524"/>
    </source>
</evidence>
<comment type="similarity">
    <text evidence="1 11">Belongs to the RNA polymerase alpha chain family.</text>
</comment>
<dbReference type="InterPro" id="IPR036603">
    <property type="entry name" value="RBP11-like"/>
</dbReference>
<evidence type="ECO:0000313" key="13">
    <source>
        <dbReference type="EMBL" id="KKW21352.1"/>
    </source>
</evidence>
<keyword evidence="7 11" id="KW-0804">Transcription</keyword>
<dbReference type="EC" id="2.7.7.6" evidence="2 11"/>
<dbReference type="GO" id="GO:0005737">
    <property type="term" value="C:cytoplasm"/>
    <property type="evidence" value="ECO:0007669"/>
    <property type="project" value="UniProtKB-ARBA"/>
</dbReference>
<evidence type="ECO:0000256" key="10">
    <source>
        <dbReference type="ARBA" id="ARBA00048552"/>
    </source>
</evidence>
<evidence type="ECO:0000256" key="1">
    <source>
        <dbReference type="ARBA" id="ARBA00007123"/>
    </source>
</evidence>
<reference evidence="13 14" key="1">
    <citation type="journal article" date="2015" name="Nature">
        <title>rRNA introns, odd ribosomes, and small enigmatic genomes across a large radiation of phyla.</title>
        <authorList>
            <person name="Brown C.T."/>
            <person name="Hug L.A."/>
            <person name="Thomas B.C."/>
            <person name="Sharon I."/>
            <person name="Castelle C.J."/>
            <person name="Singh A."/>
            <person name="Wilkins M.J."/>
            <person name="Williams K.H."/>
            <person name="Banfield J.F."/>
        </authorList>
    </citation>
    <scope>NUCLEOTIDE SEQUENCE [LARGE SCALE GENOMIC DNA]</scope>
</reference>
<dbReference type="SUPFAM" id="SSF55257">
    <property type="entry name" value="RBP11-like subunits of RNA polymerase"/>
    <property type="match status" value="1"/>
</dbReference>
<dbReference type="Pfam" id="PF01000">
    <property type="entry name" value="RNA_pol_A_bac"/>
    <property type="match status" value="1"/>
</dbReference>
<dbReference type="NCBIfam" id="TIGR02027">
    <property type="entry name" value="rpoA"/>
    <property type="match status" value="1"/>
</dbReference>
<keyword evidence="6 11" id="KW-0548">Nucleotidyltransferase</keyword>
<dbReference type="GO" id="GO:0046983">
    <property type="term" value="F:protein dimerization activity"/>
    <property type="evidence" value="ECO:0007669"/>
    <property type="project" value="InterPro"/>
</dbReference>
<feature type="domain" description="DNA-directed RNA polymerase RpoA/D/Rpb3-type" evidence="12">
    <location>
        <begin position="17"/>
        <end position="225"/>
    </location>
</feature>
<protein>
    <recommendedName>
        <fullName evidence="3 11">DNA-directed RNA polymerase subunit alpha</fullName>
        <shortName evidence="11">RNAP subunit alpha</shortName>
        <ecNumber evidence="2 11">2.7.7.6</ecNumber>
    </recommendedName>
    <alternativeName>
        <fullName evidence="9 11">RNA polymerase subunit alpha</fullName>
    </alternativeName>
    <alternativeName>
        <fullName evidence="8 11">Transcriptase subunit alpha</fullName>
    </alternativeName>
</protein>
<evidence type="ECO:0000256" key="2">
    <source>
        <dbReference type="ARBA" id="ARBA00012418"/>
    </source>
</evidence>
<dbReference type="HAMAP" id="MF_00059">
    <property type="entry name" value="RNApol_bact_RpoA"/>
    <property type="match status" value="1"/>
</dbReference>
<dbReference type="PATRIC" id="fig|1618608.3.peg.121"/>
<dbReference type="InterPro" id="IPR011773">
    <property type="entry name" value="DNA-dir_RpoA"/>
</dbReference>
<accession>A0A0G1Z1Z3</accession>
<evidence type="ECO:0000256" key="7">
    <source>
        <dbReference type="ARBA" id="ARBA00023163"/>
    </source>
</evidence>
<dbReference type="Gene3D" id="2.170.120.12">
    <property type="entry name" value="DNA-directed RNA polymerase, insert domain"/>
    <property type="match status" value="1"/>
</dbReference>
<comment type="subunit">
    <text evidence="11">Homodimer. The RNAP catalytic core consists of 2 alpha, 1 beta, 1 beta' and 1 omega subunit. When a sigma factor is associated with the core the holoenzyme is formed, which can initiate transcription.</text>
</comment>
<dbReference type="GO" id="GO:0000428">
    <property type="term" value="C:DNA-directed RNA polymerase complex"/>
    <property type="evidence" value="ECO:0007669"/>
    <property type="project" value="UniProtKB-KW"/>
</dbReference>
<comment type="function">
    <text evidence="11">DNA-dependent RNA polymerase catalyzes the transcription of DNA into RNA using the four ribonucleoside triphosphates as substrates.</text>
</comment>
<feature type="region of interest" description="Alpha N-terminal domain (alpha-NTD)" evidence="11">
    <location>
        <begin position="1"/>
        <end position="238"/>
    </location>
</feature>
<dbReference type="NCBIfam" id="NF003519">
    <property type="entry name" value="PRK05182.2-5"/>
    <property type="match status" value="1"/>
</dbReference>
<dbReference type="EMBL" id="LCQQ01000008">
    <property type="protein sequence ID" value="KKW21352.1"/>
    <property type="molecule type" value="Genomic_DNA"/>
</dbReference>
<dbReference type="SMART" id="SM00662">
    <property type="entry name" value="RPOLD"/>
    <property type="match status" value="1"/>
</dbReference>
<evidence type="ECO:0000313" key="14">
    <source>
        <dbReference type="Proteomes" id="UP000034201"/>
    </source>
</evidence>
<evidence type="ECO:0000256" key="4">
    <source>
        <dbReference type="ARBA" id="ARBA00022478"/>
    </source>
</evidence>
<dbReference type="AlphaFoldDB" id="A0A0G1Z1Z3"/>
<comment type="domain">
    <text evidence="11">The N-terminal domain is essential for RNAP assembly and basal transcription, whereas the C-terminal domain is involved in interaction with transcriptional regulators and with upstream promoter elements.</text>
</comment>
<keyword evidence="4 11" id="KW-0240">DNA-directed RNA polymerase</keyword>
<dbReference type="Gene3D" id="3.30.1360.10">
    <property type="entry name" value="RNA polymerase, RBP11-like subunit"/>
    <property type="match status" value="1"/>
</dbReference>
<organism evidence="13 14">
    <name type="scientific">Candidatus Adlerbacteria bacterium GW2011_GWC1_50_9</name>
    <dbReference type="NCBI Taxonomy" id="1618608"/>
    <lineage>
        <taxon>Bacteria</taxon>
        <taxon>Candidatus Adleribacteriota</taxon>
    </lineage>
</organism>
<dbReference type="Gene3D" id="1.10.150.20">
    <property type="entry name" value="5' to 3' exonuclease, C-terminal subdomain"/>
    <property type="match status" value="1"/>
</dbReference>
<proteinExistence type="inferred from homology"/>
<dbReference type="GO" id="GO:0006351">
    <property type="term" value="P:DNA-templated transcription"/>
    <property type="evidence" value="ECO:0007669"/>
    <property type="project" value="UniProtKB-UniRule"/>
</dbReference>
<dbReference type="InterPro" id="IPR011262">
    <property type="entry name" value="DNA-dir_RNA_pol_insert"/>
</dbReference>
<keyword evidence="5 11" id="KW-0808">Transferase</keyword>
<evidence type="ECO:0000256" key="6">
    <source>
        <dbReference type="ARBA" id="ARBA00022695"/>
    </source>
</evidence>
<comment type="catalytic activity">
    <reaction evidence="10 11">
        <text>RNA(n) + a ribonucleoside 5'-triphosphate = RNA(n+1) + diphosphate</text>
        <dbReference type="Rhea" id="RHEA:21248"/>
        <dbReference type="Rhea" id="RHEA-COMP:14527"/>
        <dbReference type="Rhea" id="RHEA-COMP:17342"/>
        <dbReference type="ChEBI" id="CHEBI:33019"/>
        <dbReference type="ChEBI" id="CHEBI:61557"/>
        <dbReference type="ChEBI" id="CHEBI:140395"/>
        <dbReference type="EC" id="2.7.7.6"/>
    </reaction>
</comment>